<dbReference type="Proteomes" id="UP000887540">
    <property type="component" value="Unplaced"/>
</dbReference>
<protein>
    <submittedName>
        <fullName evidence="3">Uncharacterized protein</fullName>
    </submittedName>
</protein>
<accession>A0A914E049</accession>
<evidence type="ECO:0000313" key="2">
    <source>
        <dbReference type="Proteomes" id="UP000887540"/>
    </source>
</evidence>
<sequence length="234" mass="23527">MTTTTPITTSTSTTTTTTTTTTTAIPTTSTTSTTTTTTSTTTTIAPIPCVAPAGSASVVIDDAMLTLEQGITAASTAAISIPISGTCTCGNSVTAFFPAQPAPFPIGAPPSLALDLCYNLAFPFPCFCPHQCVCTPSGSCYVIGVNPGLGTTAGFTSDVQYYPFADGTLYAYINMGNAYDDQTGAIVTLPFGFQVAAIGCGGCTTLRANMGLNCTSTGPLRVASAVAINAISLG</sequence>
<evidence type="ECO:0000313" key="3">
    <source>
        <dbReference type="WBParaSite" id="ACRNAN_scaffold4756.g17517.t1"/>
    </source>
</evidence>
<proteinExistence type="predicted"/>
<reference evidence="3" key="1">
    <citation type="submission" date="2022-11" db="UniProtKB">
        <authorList>
            <consortium name="WormBaseParasite"/>
        </authorList>
    </citation>
    <scope>IDENTIFICATION</scope>
</reference>
<dbReference type="AlphaFoldDB" id="A0A914E049"/>
<name>A0A914E049_9BILA</name>
<dbReference type="WBParaSite" id="ACRNAN_scaffold4756.g17517.t1">
    <property type="protein sequence ID" value="ACRNAN_scaffold4756.g17517.t1"/>
    <property type="gene ID" value="ACRNAN_scaffold4756.g17517"/>
</dbReference>
<evidence type="ECO:0000256" key="1">
    <source>
        <dbReference type="SAM" id="MobiDB-lite"/>
    </source>
</evidence>
<feature type="region of interest" description="Disordered" evidence="1">
    <location>
        <begin position="1"/>
        <end position="40"/>
    </location>
</feature>
<keyword evidence="2" id="KW-1185">Reference proteome</keyword>
<organism evidence="2 3">
    <name type="scientific">Acrobeloides nanus</name>
    <dbReference type="NCBI Taxonomy" id="290746"/>
    <lineage>
        <taxon>Eukaryota</taxon>
        <taxon>Metazoa</taxon>
        <taxon>Ecdysozoa</taxon>
        <taxon>Nematoda</taxon>
        <taxon>Chromadorea</taxon>
        <taxon>Rhabditida</taxon>
        <taxon>Tylenchina</taxon>
        <taxon>Cephalobomorpha</taxon>
        <taxon>Cephaloboidea</taxon>
        <taxon>Cephalobidae</taxon>
        <taxon>Acrobeloides</taxon>
    </lineage>
</organism>